<sequence>MTIEHDAQAASIVLRIGDPAPDFEAETTKGPLKLSDFKGSWVVLFSHPSDFTPVCTTEFVAFAEKNEEFEKRNVKLLGLSIDSLFSHLAWVKNIEEHTGIQIPFPVIADLNMKVAHKYNMIHPGESDTATVRTVFLIDDRGILRAMLYYPMSNGRNMDEIIRLIDAMQISDREQVATPANWRPGSAVIIPPPKNYDDMKKRMENKEGYDYTDWYLVKKNI</sequence>
<evidence type="ECO:0000256" key="9">
    <source>
        <dbReference type="ARBA" id="ARBA00037420"/>
    </source>
</evidence>
<evidence type="ECO:0000256" key="3">
    <source>
        <dbReference type="ARBA" id="ARBA00022559"/>
    </source>
</evidence>
<keyword evidence="7 10" id="KW-0676">Redox-active center</keyword>
<keyword evidence="2 10" id="KW-0963">Cytoplasm</keyword>
<keyword evidence="4 10" id="KW-0049">Antioxidant</keyword>
<organism evidence="13 14">
    <name type="scientific">Hazenella coriacea</name>
    <dbReference type="NCBI Taxonomy" id="1179467"/>
    <lineage>
        <taxon>Bacteria</taxon>
        <taxon>Bacillati</taxon>
        <taxon>Bacillota</taxon>
        <taxon>Bacilli</taxon>
        <taxon>Bacillales</taxon>
        <taxon>Thermoactinomycetaceae</taxon>
        <taxon>Hazenella</taxon>
    </lineage>
</organism>
<dbReference type="SUPFAM" id="SSF52833">
    <property type="entry name" value="Thioredoxin-like"/>
    <property type="match status" value="1"/>
</dbReference>
<proteinExistence type="inferred from homology"/>
<dbReference type="EMBL" id="SMAG01000005">
    <property type="protein sequence ID" value="TCS93922.1"/>
    <property type="molecule type" value="Genomic_DNA"/>
</dbReference>
<dbReference type="InterPro" id="IPR050217">
    <property type="entry name" value="Peroxiredoxin"/>
</dbReference>
<evidence type="ECO:0000256" key="5">
    <source>
        <dbReference type="ARBA" id="ARBA00023002"/>
    </source>
</evidence>
<dbReference type="PANTHER" id="PTHR10681:SF128">
    <property type="entry name" value="THIOREDOXIN-DEPENDENT PEROXIDE REDUCTASE, MITOCHONDRIAL"/>
    <property type="match status" value="1"/>
</dbReference>
<evidence type="ECO:0000256" key="1">
    <source>
        <dbReference type="ARBA" id="ARBA00009796"/>
    </source>
</evidence>
<dbReference type="InterPro" id="IPR000866">
    <property type="entry name" value="AhpC/TSA"/>
</dbReference>
<feature type="active site" description="Cysteine sulfenic acid (-SOH) intermediate; for peroxidase activity" evidence="11">
    <location>
        <position position="55"/>
    </location>
</feature>
<dbReference type="InterPro" id="IPR024706">
    <property type="entry name" value="Peroxiredoxin_AhpC-typ"/>
</dbReference>
<dbReference type="NCBIfam" id="NF009668">
    <property type="entry name" value="PRK13189.1"/>
    <property type="match status" value="1"/>
</dbReference>
<name>A0A4R3L3S7_9BACL</name>
<comment type="caution">
    <text evidence="10">Lacks conserved residue(s) required for the propagation of feature annotation.</text>
</comment>
<keyword evidence="3 10" id="KW-0575">Peroxidase</keyword>
<dbReference type="NCBIfam" id="NF009669">
    <property type="entry name" value="PRK13190.1"/>
    <property type="match status" value="1"/>
</dbReference>
<dbReference type="Pfam" id="PF10417">
    <property type="entry name" value="1-cysPrx_C"/>
    <property type="match status" value="1"/>
</dbReference>
<keyword evidence="6" id="KW-1015">Disulfide bond</keyword>
<dbReference type="GO" id="GO:0042744">
    <property type="term" value="P:hydrogen peroxide catabolic process"/>
    <property type="evidence" value="ECO:0007669"/>
    <property type="project" value="TreeGrafter"/>
</dbReference>
<dbReference type="Gene3D" id="3.30.1020.10">
    <property type="entry name" value="Antioxidant, Horf6, Chain A, domain2"/>
    <property type="match status" value="1"/>
</dbReference>
<dbReference type="Pfam" id="PF00578">
    <property type="entry name" value="AhpC-TSA"/>
    <property type="match status" value="1"/>
</dbReference>
<dbReference type="OrthoDB" id="9812811at2"/>
<dbReference type="AlphaFoldDB" id="A0A4R3L3S7"/>
<evidence type="ECO:0000313" key="14">
    <source>
        <dbReference type="Proteomes" id="UP000294937"/>
    </source>
</evidence>
<comment type="similarity">
    <text evidence="1">Belongs to the peroxiredoxin family. AhpC/Prx1 subfamily.</text>
</comment>
<evidence type="ECO:0000256" key="2">
    <source>
        <dbReference type="ARBA" id="ARBA00022490"/>
    </source>
</evidence>
<evidence type="ECO:0000256" key="7">
    <source>
        <dbReference type="ARBA" id="ARBA00023284"/>
    </source>
</evidence>
<evidence type="ECO:0000259" key="12">
    <source>
        <dbReference type="PROSITE" id="PS51352"/>
    </source>
</evidence>
<gene>
    <name evidence="13" type="ORF">EDD58_105132</name>
</gene>
<dbReference type="CDD" id="cd03016">
    <property type="entry name" value="PRX_1cys"/>
    <property type="match status" value="1"/>
</dbReference>
<dbReference type="GO" id="GO:0005829">
    <property type="term" value="C:cytosol"/>
    <property type="evidence" value="ECO:0007669"/>
    <property type="project" value="TreeGrafter"/>
</dbReference>
<feature type="binding site" evidence="10">
    <location>
        <position position="132"/>
    </location>
    <ligand>
        <name>substrate</name>
    </ligand>
</feature>
<dbReference type="PANTHER" id="PTHR10681">
    <property type="entry name" value="THIOREDOXIN PEROXIDASE"/>
    <property type="match status" value="1"/>
</dbReference>
<dbReference type="PIRSF" id="PIRSF000239">
    <property type="entry name" value="AHPC"/>
    <property type="match status" value="1"/>
</dbReference>
<comment type="subunit">
    <text evidence="10">Homodecamer. Pentamer of dimers that assemble into a ring structure.</text>
</comment>
<dbReference type="HAMAP" id="MF_00401">
    <property type="entry name" value="Peroxiredoxin"/>
    <property type="match status" value="1"/>
</dbReference>
<comment type="similarity">
    <text evidence="8 10">Belongs to the peroxiredoxin family. Prx6 subfamily.</text>
</comment>
<protein>
    <recommendedName>
        <fullName evidence="10">Peroxiredoxin</fullName>
        <ecNumber evidence="10">1.11.1.24</ecNumber>
    </recommendedName>
    <alternativeName>
        <fullName evidence="10">Thioredoxin-dependent peroxiredoxin</fullName>
    </alternativeName>
</protein>
<keyword evidence="14" id="KW-1185">Reference proteome</keyword>
<evidence type="ECO:0000256" key="8">
    <source>
        <dbReference type="ARBA" id="ARBA00025719"/>
    </source>
</evidence>
<dbReference type="GO" id="GO:0033554">
    <property type="term" value="P:cellular response to stress"/>
    <property type="evidence" value="ECO:0007669"/>
    <property type="project" value="TreeGrafter"/>
</dbReference>
<dbReference type="InterPro" id="IPR045020">
    <property type="entry name" value="PRX_1cys"/>
</dbReference>
<dbReference type="PROSITE" id="PS51352">
    <property type="entry name" value="THIOREDOXIN_2"/>
    <property type="match status" value="1"/>
</dbReference>
<dbReference type="InterPro" id="IPR022915">
    <property type="entry name" value="Peroxiredoxin_TDXH"/>
</dbReference>
<accession>A0A4R3L3S7</accession>
<dbReference type="InterPro" id="IPR019479">
    <property type="entry name" value="Peroxiredoxin_C"/>
</dbReference>
<reference evidence="13 14" key="1">
    <citation type="submission" date="2019-03" db="EMBL/GenBank/DDBJ databases">
        <title>Genomic Encyclopedia of Type Strains, Phase IV (KMG-IV): sequencing the most valuable type-strain genomes for metagenomic binning, comparative biology and taxonomic classification.</title>
        <authorList>
            <person name="Goeker M."/>
        </authorList>
    </citation>
    <scope>NUCLEOTIDE SEQUENCE [LARGE SCALE GENOMIC DNA]</scope>
    <source>
        <strain evidence="13 14">DSM 45707</strain>
    </source>
</reference>
<dbReference type="RefSeq" id="WP_131925296.1">
    <property type="nucleotide sequence ID" value="NZ_SMAG01000005.1"/>
</dbReference>
<feature type="domain" description="Thioredoxin" evidence="12">
    <location>
        <begin position="14"/>
        <end position="169"/>
    </location>
</feature>
<dbReference type="FunFam" id="3.40.30.10:FF:000011">
    <property type="entry name" value="Peroxiredoxin PRX1"/>
    <property type="match status" value="1"/>
</dbReference>
<evidence type="ECO:0000313" key="13">
    <source>
        <dbReference type="EMBL" id="TCS93922.1"/>
    </source>
</evidence>
<dbReference type="GO" id="GO:0006979">
    <property type="term" value="P:response to oxidative stress"/>
    <property type="evidence" value="ECO:0007669"/>
    <property type="project" value="TreeGrafter"/>
</dbReference>
<comment type="subcellular location">
    <subcellularLocation>
        <location evidence="10">Cytoplasm</location>
    </subcellularLocation>
</comment>
<comment type="caution">
    <text evidence="13">The sequence shown here is derived from an EMBL/GenBank/DDBJ whole genome shotgun (WGS) entry which is preliminary data.</text>
</comment>
<dbReference type="GO" id="GO:0045454">
    <property type="term" value="P:cell redox homeostasis"/>
    <property type="evidence" value="ECO:0007669"/>
    <property type="project" value="TreeGrafter"/>
</dbReference>
<dbReference type="InterPro" id="IPR013766">
    <property type="entry name" value="Thioredoxin_domain"/>
</dbReference>
<evidence type="ECO:0000256" key="6">
    <source>
        <dbReference type="ARBA" id="ARBA00023157"/>
    </source>
</evidence>
<dbReference type="EC" id="1.11.1.24" evidence="10"/>
<dbReference type="Proteomes" id="UP000294937">
    <property type="component" value="Unassembled WGS sequence"/>
</dbReference>
<evidence type="ECO:0000256" key="4">
    <source>
        <dbReference type="ARBA" id="ARBA00022862"/>
    </source>
</evidence>
<comment type="function">
    <text evidence="9 10">Thiol-specific peroxidase that catalyzes the reduction of hydrogen peroxide and organic hydroperoxides to water and alcohols, respectively. Plays a role in cell protection against oxidative stress by detoxifying peroxides.</text>
</comment>
<dbReference type="GO" id="GO:0008379">
    <property type="term" value="F:thioredoxin peroxidase activity"/>
    <property type="evidence" value="ECO:0007669"/>
    <property type="project" value="TreeGrafter"/>
</dbReference>
<evidence type="ECO:0000256" key="10">
    <source>
        <dbReference type="HAMAP-Rule" id="MF_00401"/>
    </source>
</evidence>
<comment type="catalytic activity">
    <reaction evidence="10">
        <text>a hydroperoxide + [thioredoxin]-dithiol = an alcohol + [thioredoxin]-disulfide + H2O</text>
        <dbReference type="Rhea" id="RHEA:62620"/>
        <dbReference type="Rhea" id="RHEA-COMP:10698"/>
        <dbReference type="Rhea" id="RHEA-COMP:10700"/>
        <dbReference type="ChEBI" id="CHEBI:15377"/>
        <dbReference type="ChEBI" id="CHEBI:29950"/>
        <dbReference type="ChEBI" id="CHEBI:30879"/>
        <dbReference type="ChEBI" id="CHEBI:35924"/>
        <dbReference type="ChEBI" id="CHEBI:50058"/>
        <dbReference type="EC" id="1.11.1.24"/>
    </reaction>
</comment>
<feature type="active site" description="Cysteine sulfenic acid (-SOH) intermediate" evidence="10">
    <location>
        <position position="55"/>
    </location>
</feature>
<keyword evidence="5 10" id="KW-0560">Oxidoreductase</keyword>
<comment type="miscellaneous">
    <text evidence="10">The active site is a conserved redox-active cysteine residue, the peroxidatic cysteine (C(P)), which makes the nucleophilic attack on the peroxide substrate. The peroxide oxidizes the C(P)-SH to cysteine sulfenic acid (C(P)-SOH), which then reacts with another cysteine residue, the resolving cysteine (C(R)), to form a disulfide bridge. The disulfide is subsequently reduced by an appropriate electron donor to complete the catalytic cycle. In this 1-Cys peroxiredoxin, no C(R) is present and C(P) instead forms a disulfide with a cysteine from another protein or with a small thiol molecule.</text>
</comment>
<dbReference type="InterPro" id="IPR036249">
    <property type="entry name" value="Thioredoxin-like_sf"/>
</dbReference>
<evidence type="ECO:0000256" key="11">
    <source>
        <dbReference type="PIRSR" id="PIRSR000239-1"/>
    </source>
</evidence>
<dbReference type="Gene3D" id="3.40.30.10">
    <property type="entry name" value="Glutaredoxin"/>
    <property type="match status" value="1"/>
</dbReference>